<evidence type="ECO:0000313" key="3">
    <source>
        <dbReference type="Proteomes" id="UP000265703"/>
    </source>
</evidence>
<keyword evidence="3" id="KW-1185">Reference proteome</keyword>
<dbReference type="Pfam" id="PF21787">
    <property type="entry name" value="TNP-like_RNaseH_N"/>
    <property type="match status" value="1"/>
</dbReference>
<comment type="caution">
    <text evidence="2">The sequence shown here is derived from an EMBL/GenBank/DDBJ whole genome shotgun (WGS) entry which is preliminary data.</text>
</comment>
<proteinExistence type="predicted"/>
<dbReference type="AlphaFoldDB" id="A0A397SWM9"/>
<reference evidence="2 3" key="1">
    <citation type="submission" date="2018-06" db="EMBL/GenBank/DDBJ databases">
        <title>Comparative genomics reveals the genomic features of Rhizophagus irregularis, R. cerebriforme, R. diaphanum and Gigaspora rosea, and their symbiotic lifestyle signature.</title>
        <authorList>
            <person name="Morin E."/>
            <person name="San Clemente H."/>
            <person name="Chen E.C.H."/>
            <person name="De La Providencia I."/>
            <person name="Hainaut M."/>
            <person name="Kuo A."/>
            <person name="Kohler A."/>
            <person name="Murat C."/>
            <person name="Tang N."/>
            <person name="Roy S."/>
            <person name="Loubradou J."/>
            <person name="Henrissat B."/>
            <person name="Grigoriev I.V."/>
            <person name="Corradi N."/>
            <person name="Roux C."/>
            <person name="Martin F.M."/>
        </authorList>
    </citation>
    <scope>NUCLEOTIDE SEQUENCE [LARGE SCALE GENOMIC DNA]</scope>
    <source>
        <strain evidence="2 3">DAOM 227022</strain>
    </source>
</reference>
<protein>
    <recommendedName>
        <fullName evidence="1">Transposable element P transposase-like RNase H domain-containing protein</fullName>
    </recommendedName>
</protein>
<dbReference type="STRING" id="658196.A0A397SWM9"/>
<name>A0A397SWM9_9GLOM</name>
<feature type="domain" description="Transposable element P transposase-like RNase H" evidence="1">
    <location>
        <begin position="112"/>
        <end position="187"/>
    </location>
</feature>
<organism evidence="2 3">
    <name type="scientific">Glomus cerebriforme</name>
    <dbReference type="NCBI Taxonomy" id="658196"/>
    <lineage>
        <taxon>Eukaryota</taxon>
        <taxon>Fungi</taxon>
        <taxon>Fungi incertae sedis</taxon>
        <taxon>Mucoromycota</taxon>
        <taxon>Glomeromycotina</taxon>
        <taxon>Glomeromycetes</taxon>
        <taxon>Glomerales</taxon>
        <taxon>Glomeraceae</taxon>
        <taxon>Glomus</taxon>
    </lineage>
</organism>
<dbReference type="OrthoDB" id="2429640at2759"/>
<evidence type="ECO:0000259" key="1">
    <source>
        <dbReference type="Pfam" id="PF21787"/>
    </source>
</evidence>
<evidence type="ECO:0000313" key="2">
    <source>
        <dbReference type="EMBL" id="RIA89066.1"/>
    </source>
</evidence>
<dbReference type="EMBL" id="QKYT01000234">
    <property type="protein sequence ID" value="RIA89066.1"/>
    <property type="molecule type" value="Genomic_DNA"/>
</dbReference>
<gene>
    <name evidence="2" type="ORF">C1645_825361</name>
</gene>
<dbReference type="Proteomes" id="UP000265703">
    <property type="component" value="Unassembled WGS sequence"/>
</dbReference>
<sequence>MKTIMHLLSISLLKSYINESERKSGWQDKIIYQLLTNLATNKIWKYGRVGFFSHDSFKIQNGLLWSQRENCYVGYLDFKNEMQEFQMFAIQCQQELESTPIESNFTYNFMSNKQEFELATQVHQIVWHSTTHNFAFPISYYGINNITAHNLNTLIFSLAAKLECIGIHTIGSVCDGAEENRTHIKSFNCKFLHPVYNSYELLANYKTINPITGEDWFFINDPTHVFKKLRNNLSKSHIDEKNAREIMFNGKEISWKHIKGVYEYTNQHATAKATKLTK</sequence>
<dbReference type="InterPro" id="IPR048365">
    <property type="entry name" value="TNP-like_RNaseH_N"/>
</dbReference>
<accession>A0A397SWM9</accession>